<dbReference type="RefSeq" id="WP_092218973.1">
    <property type="nucleotide sequence ID" value="NZ_FNJI01000002.1"/>
</dbReference>
<dbReference type="PANTHER" id="PTHR42714:SF2">
    <property type="entry name" value="TRNA MODIFICATION GTPASE GTPBP3, MITOCHONDRIAL"/>
    <property type="match status" value="1"/>
</dbReference>
<dbReference type="GO" id="GO:0046872">
    <property type="term" value="F:metal ion binding"/>
    <property type="evidence" value="ECO:0007669"/>
    <property type="project" value="UniProtKB-KW"/>
</dbReference>
<evidence type="ECO:0000313" key="13">
    <source>
        <dbReference type="EMBL" id="SDO44956.1"/>
    </source>
</evidence>
<comment type="subunit">
    <text evidence="10">Homodimer. Heterotetramer of two MnmE and two MnmG subunits.</text>
</comment>
<dbReference type="InterPro" id="IPR005225">
    <property type="entry name" value="Small_GTP-bd"/>
</dbReference>
<feature type="binding site" evidence="10">
    <location>
        <begin position="279"/>
        <end position="282"/>
    </location>
    <ligand>
        <name>GTP</name>
        <dbReference type="ChEBI" id="CHEBI:37565"/>
    </ligand>
</feature>
<dbReference type="Gene3D" id="1.20.120.430">
    <property type="entry name" value="tRNA modification GTPase MnmE domain 2"/>
    <property type="match status" value="1"/>
</dbReference>
<dbReference type="Pfam" id="PF12631">
    <property type="entry name" value="MnmE_helical"/>
    <property type="match status" value="1"/>
</dbReference>
<dbReference type="SUPFAM" id="SSF52540">
    <property type="entry name" value="P-loop containing nucleoside triphosphate hydrolases"/>
    <property type="match status" value="1"/>
</dbReference>
<evidence type="ECO:0000259" key="12">
    <source>
        <dbReference type="PROSITE" id="PS51709"/>
    </source>
</evidence>
<evidence type="ECO:0000256" key="6">
    <source>
        <dbReference type="ARBA" id="ARBA00022801"/>
    </source>
</evidence>
<reference evidence="13 14" key="1">
    <citation type="submission" date="2016-10" db="EMBL/GenBank/DDBJ databases">
        <authorList>
            <person name="de Groot N.N."/>
        </authorList>
    </citation>
    <scope>NUCLEOTIDE SEQUENCE [LARGE SCALE GENOMIC DNA]</scope>
    <source>
        <strain evidence="13 14">DSM 12130</strain>
    </source>
</reference>
<dbReference type="InterPro" id="IPR027417">
    <property type="entry name" value="P-loop_NTPase"/>
</dbReference>
<dbReference type="Gene3D" id="3.30.1360.120">
    <property type="entry name" value="Probable tRNA modification gtpase trme, domain 1"/>
    <property type="match status" value="1"/>
</dbReference>
<feature type="domain" description="TrmE-type G" evidence="12">
    <location>
        <begin position="225"/>
        <end position="383"/>
    </location>
</feature>
<dbReference type="NCBIfam" id="TIGR00231">
    <property type="entry name" value="small_GTP"/>
    <property type="match status" value="1"/>
</dbReference>
<dbReference type="Pfam" id="PF01926">
    <property type="entry name" value="MMR_HSR1"/>
    <property type="match status" value="1"/>
</dbReference>
<keyword evidence="2 10" id="KW-0963">Cytoplasm</keyword>
<feature type="binding site" evidence="10">
    <location>
        <begin position="254"/>
        <end position="260"/>
    </location>
    <ligand>
        <name>GTP</name>
        <dbReference type="ChEBI" id="CHEBI:37565"/>
    </ligand>
</feature>
<dbReference type="STRING" id="91360.SAMN05660330_00254"/>
<dbReference type="NCBIfam" id="TIGR00450">
    <property type="entry name" value="mnmE_trmE_thdF"/>
    <property type="match status" value="1"/>
</dbReference>
<evidence type="ECO:0000256" key="8">
    <source>
        <dbReference type="ARBA" id="ARBA00022958"/>
    </source>
</evidence>
<name>A0A1H0JML2_9BACT</name>
<dbReference type="Pfam" id="PF10396">
    <property type="entry name" value="TrmE_N"/>
    <property type="match status" value="1"/>
</dbReference>
<feature type="binding site" evidence="10">
    <location>
        <position position="260"/>
    </location>
    <ligand>
        <name>Mg(2+)</name>
        <dbReference type="ChEBI" id="CHEBI:18420"/>
    </ligand>
</feature>
<feature type="binding site" evidence="10">
    <location>
        <position position="128"/>
    </location>
    <ligand>
        <name>(6S)-5-formyl-5,6,7,8-tetrahydrofolate</name>
        <dbReference type="ChEBI" id="CHEBI:57457"/>
    </ligand>
</feature>
<dbReference type="HAMAP" id="MF_00379">
    <property type="entry name" value="GTPase_MnmE"/>
    <property type="match status" value="1"/>
</dbReference>
<dbReference type="InterPro" id="IPR025867">
    <property type="entry name" value="MnmE_helical"/>
</dbReference>
<evidence type="ECO:0000256" key="4">
    <source>
        <dbReference type="ARBA" id="ARBA00022723"/>
    </source>
</evidence>
<dbReference type="PROSITE" id="PS51709">
    <property type="entry name" value="G_TRME"/>
    <property type="match status" value="1"/>
</dbReference>
<dbReference type="GO" id="GO:0005829">
    <property type="term" value="C:cytosol"/>
    <property type="evidence" value="ECO:0007669"/>
    <property type="project" value="TreeGrafter"/>
</dbReference>
<dbReference type="Proteomes" id="UP000199073">
    <property type="component" value="Unassembled WGS sequence"/>
</dbReference>
<protein>
    <recommendedName>
        <fullName evidence="10">tRNA modification GTPase MnmE</fullName>
        <ecNumber evidence="10">3.6.-.-</ecNumber>
    </recommendedName>
</protein>
<dbReference type="GO" id="GO:0002098">
    <property type="term" value="P:tRNA wobble uridine modification"/>
    <property type="evidence" value="ECO:0007669"/>
    <property type="project" value="TreeGrafter"/>
</dbReference>
<evidence type="ECO:0000256" key="10">
    <source>
        <dbReference type="HAMAP-Rule" id="MF_00379"/>
    </source>
</evidence>
<evidence type="ECO:0000256" key="7">
    <source>
        <dbReference type="ARBA" id="ARBA00022842"/>
    </source>
</evidence>
<evidence type="ECO:0000313" key="14">
    <source>
        <dbReference type="Proteomes" id="UP000199073"/>
    </source>
</evidence>
<accession>A0A1H0JML2</accession>
<keyword evidence="9 10" id="KW-0342">GTP-binding</keyword>
<sequence>MNRSYNDSTIAAISTPPGAGGIGIIRISGPASLTILRSLFTPKDKKCSYQSHRLYYGHLRDPQSGRIVDEVLTVYMAAPATYTREDVVELHCHGSHLVLGNVLELVLHAGADLADPGEFTKRAFLNGRIDLTQAEAVIDILAAKTRKGVDLAQEQLSGSLYHRIDPVRQSLARGRAVVEVAIDFPDEDVEIADHSQLIRQLEDEVVAPLEELLAGAGRGRLYREGISMVIAGLPNVGKSSLLNTLLQEERALVTPFPGTTRDSIEELIDIEGVPVKIVDTAGIRSGAEEVEELGILRARELINRADLVLFLVDGTAGLSEADRTLYREVCHKPVIAVVNKVDLCGGREFDLAQLDGLKSQVVISAKEQIGIAGLKKEIYHQVVAGNEQWEEQGCAPNFRHKVALRAALEAARRVMITLEQGLTYDLIAVDLQECLDCLSEIVGETTAEDVLDVIFQQFCLGK</sequence>
<dbReference type="EMBL" id="FNJI01000002">
    <property type="protein sequence ID" value="SDO44956.1"/>
    <property type="molecule type" value="Genomic_DNA"/>
</dbReference>
<dbReference type="InterPro" id="IPR027266">
    <property type="entry name" value="TrmE/GcvT-like"/>
</dbReference>
<dbReference type="PANTHER" id="PTHR42714">
    <property type="entry name" value="TRNA MODIFICATION GTPASE GTPBP3"/>
    <property type="match status" value="1"/>
</dbReference>
<comment type="subcellular location">
    <subcellularLocation>
        <location evidence="10">Cytoplasm</location>
    </subcellularLocation>
</comment>
<dbReference type="CDD" id="cd14858">
    <property type="entry name" value="TrmE_N"/>
    <property type="match status" value="1"/>
</dbReference>
<evidence type="ECO:0000256" key="1">
    <source>
        <dbReference type="ARBA" id="ARBA00011043"/>
    </source>
</evidence>
<dbReference type="Gene3D" id="3.40.50.300">
    <property type="entry name" value="P-loop containing nucleotide triphosphate hydrolases"/>
    <property type="match status" value="1"/>
</dbReference>
<dbReference type="EC" id="3.6.-.-" evidence="10"/>
<dbReference type="OrthoDB" id="9805918at2"/>
<organism evidence="13 14">
    <name type="scientific">Desulforhopalus singaporensis</name>
    <dbReference type="NCBI Taxonomy" id="91360"/>
    <lineage>
        <taxon>Bacteria</taxon>
        <taxon>Pseudomonadati</taxon>
        <taxon>Thermodesulfobacteriota</taxon>
        <taxon>Desulfobulbia</taxon>
        <taxon>Desulfobulbales</taxon>
        <taxon>Desulfocapsaceae</taxon>
        <taxon>Desulforhopalus</taxon>
    </lineage>
</organism>
<feature type="binding site" evidence="10">
    <location>
        <position position="239"/>
    </location>
    <ligand>
        <name>Mg(2+)</name>
        <dbReference type="ChEBI" id="CHEBI:18420"/>
    </ligand>
</feature>
<evidence type="ECO:0000256" key="5">
    <source>
        <dbReference type="ARBA" id="ARBA00022741"/>
    </source>
</evidence>
<keyword evidence="7 10" id="KW-0460">Magnesium</keyword>
<evidence type="ECO:0000256" key="3">
    <source>
        <dbReference type="ARBA" id="ARBA00022694"/>
    </source>
</evidence>
<keyword evidence="6 10" id="KW-0378">Hydrolase</keyword>
<dbReference type="FunFam" id="3.30.1360.120:FF:000003">
    <property type="entry name" value="tRNA modification GTPase MnmE"/>
    <property type="match status" value="1"/>
</dbReference>
<dbReference type="InterPro" id="IPR018948">
    <property type="entry name" value="GTP-bd_TrmE_N"/>
</dbReference>
<evidence type="ECO:0000256" key="2">
    <source>
        <dbReference type="ARBA" id="ARBA00022490"/>
    </source>
</evidence>
<feature type="binding site" evidence="10">
    <location>
        <position position="26"/>
    </location>
    <ligand>
        <name>(6S)-5-formyl-5,6,7,8-tetrahydrofolate</name>
        <dbReference type="ChEBI" id="CHEBI:57457"/>
    </ligand>
</feature>
<dbReference type="PRINTS" id="PR00326">
    <property type="entry name" value="GTP1OBG"/>
</dbReference>
<evidence type="ECO:0000256" key="11">
    <source>
        <dbReference type="RuleBase" id="RU003313"/>
    </source>
</evidence>
<comment type="caution">
    <text evidence="10">Lacks conserved residue(s) required for the propagation of feature annotation.</text>
</comment>
<gene>
    <name evidence="10" type="primary">mnmE</name>
    <name evidence="10" type="synonym">trmE</name>
    <name evidence="13" type="ORF">SAMN05660330_00254</name>
</gene>
<comment type="similarity">
    <text evidence="1 10 11">Belongs to the TRAFAC class TrmE-Era-EngA-EngB-Septin-like GTPase superfamily. TrmE GTPase family.</text>
</comment>
<evidence type="ECO:0000256" key="9">
    <source>
        <dbReference type="ARBA" id="ARBA00023134"/>
    </source>
</evidence>
<dbReference type="GO" id="GO:0005525">
    <property type="term" value="F:GTP binding"/>
    <property type="evidence" value="ECO:0007669"/>
    <property type="project" value="UniProtKB-UniRule"/>
</dbReference>
<dbReference type="AlphaFoldDB" id="A0A1H0JML2"/>
<feature type="binding site" evidence="10">
    <location>
        <position position="462"/>
    </location>
    <ligand>
        <name>(6S)-5-formyl-5,6,7,8-tetrahydrofolate</name>
        <dbReference type="ChEBI" id="CHEBI:57457"/>
    </ligand>
</feature>
<keyword evidence="3 10" id="KW-0819">tRNA processing</keyword>
<feature type="binding site" evidence="10">
    <location>
        <position position="89"/>
    </location>
    <ligand>
        <name>(6S)-5-formyl-5,6,7,8-tetrahydrofolate</name>
        <dbReference type="ChEBI" id="CHEBI:57457"/>
    </ligand>
</feature>
<dbReference type="GO" id="GO:0030488">
    <property type="term" value="P:tRNA methylation"/>
    <property type="evidence" value="ECO:0007669"/>
    <property type="project" value="TreeGrafter"/>
</dbReference>
<dbReference type="InterPro" id="IPR027368">
    <property type="entry name" value="MnmE_dom2"/>
</dbReference>
<dbReference type="InterPro" id="IPR031168">
    <property type="entry name" value="G_TrmE"/>
</dbReference>
<keyword evidence="5 10" id="KW-0547">Nucleotide-binding</keyword>
<keyword evidence="4 10" id="KW-0479">Metal-binding</keyword>
<comment type="function">
    <text evidence="10">Exhibits a very high intrinsic GTPase hydrolysis rate. Involved in the addition of a carboxymethylaminomethyl (cmnm) group at the wobble position (U34) of certain tRNAs, forming tRNA-cmnm(5)s(2)U34.</text>
</comment>
<dbReference type="InterPro" id="IPR006073">
    <property type="entry name" value="GTP-bd"/>
</dbReference>
<keyword evidence="14" id="KW-1185">Reference proteome</keyword>
<dbReference type="GO" id="GO:0003924">
    <property type="term" value="F:GTPase activity"/>
    <property type="evidence" value="ECO:0007669"/>
    <property type="project" value="UniProtKB-UniRule"/>
</dbReference>
<comment type="cofactor">
    <cofactor evidence="10">
        <name>K(+)</name>
        <dbReference type="ChEBI" id="CHEBI:29103"/>
    </cofactor>
    <text evidence="10">Binds 1 potassium ion per subunit.</text>
</comment>
<dbReference type="FunFam" id="3.40.50.300:FF:001376">
    <property type="entry name" value="tRNA modification GTPase MnmE"/>
    <property type="match status" value="1"/>
</dbReference>
<feature type="binding site" evidence="10">
    <location>
        <begin position="235"/>
        <end position="240"/>
    </location>
    <ligand>
        <name>GTP</name>
        <dbReference type="ChEBI" id="CHEBI:37565"/>
    </ligand>
</feature>
<dbReference type="GO" id="GO:0042802">
    <property type="term" value="F:identical protein binding"/>
    <property type="evidence" value="ECO:0007669"/>
    <property type="project" value="UniProtKB-ARBA"/>
</dbReference>
<proteinExistence type="inferred from homology"/>
<keyword evidence="8 10" id="KW-0630">Potassium</keyword>
<dbReference type="CDD" id="cd04164">
    <property type="entry name" value="trmE"/>
    <property type="match status" value="1"/>
</dbReference>
<dbReference type="InterPro" id="IPR004520">
    <property type="entry name" value="GTPase_MnmE"/>
</dbReference>